<proteinExistence type="predicted"/>
<keyword evidence="3" id="KW-1185">Reference proteome</keyword>
<organism evidence="2 3">
    <name type="scientific">Lupinus luteus</name>
    <name type="common">European yellow lupine</name>
    <dbReference type="NCBI Taxonomy" id="3873"/>
    <lineage>
        <taxon>Eukaryota</taxon>
        <taxon>Viridiplantae</taxon>
        <taxon>Streptophyta</taxon>
        <taxon>Embryophyta</taxon>
        <taxon>Tracheophyta</taxon>
        <taxon>Spermatophyta</taxon>
        <taxon>Magnoliopsida</taxon>
        <taxon>eudicotyledons</taxon>
        <taxon>Gunneridae</taxon>
        <taxon>Pentapetalae</taxon>
        <taxon>rosids</taxon>
        <taxon>fabids</taxon>
        <taxon>Fabales</taxon>
        <taxon>Fabaceae</taxon>
        <taxon>Papilionoideae</taxon>
        <taxon>50 kb inversion clade</taxon>
        <taxon>genistoids sensu lato</taxon>
        <taxon>core genistoids</taxon>
        <taxon>Genisteae</taxon>
        <taxon>Lupinus</taxon>
    </lineage>
</organism>
<dbReference type="EMBL" id="CAXHTB010000002">
    <property type="protein sequence ID" value="CAL0302489.1"/>
    <property type="molecule type" value="Genomic_DNA"/>
</dbReference>
<dbReference type="Proteomes" id="UP001497480">
    <property type="component" value="Unassembled WGS sequence"/>
</dbReference>
<reference evidence="2 3" key="1">
    <citation type="submission" date="2024-03" db="EMBL/GenBank/DDBJ databases">
        <authorList>
            <person name="Martinez-Hernandez J."/>
        </authorList>
    </citation>
    <scope>NUCLEOTIDE SEQUENCE [LARGE SCALE GENOMIC DNA]</scope>
</reference>
<protein>
    <submittedName>
        <fullName evidence="2">Uncharacterized protein</fullName>
    </submittedName>
</protein>
<name>A0AAV1VZY1_LUPLU</name>
<sequence>MKTIFFRVLSAILALVLVHFLLFSSLCLNYEHRFSRDTSLSRKLLSSSFDSVSTSVGKISGSKKQHNKDLDQSLRKAPSTGPNPTQNNYPTKNK</sequence>
<accession>A0AAV1VZY1</accession>
<evidence type="ECO:0000313" key="3">
    <source>
        <dbReference type="Proteomes" id="UP001497480"/>
    </source>
</evidence>
<feature type="region of interest" description="Disordered" evidence="1">
    <location>
        <begin position="53"/>
        <end position="94"/>
    </location>
</feature>
<evidence type="ECO:0000256" key="1">
    <source>
        <dbReference type="SAM" id="MobiDB-lite"/>
    </source>
</evidence>
<gene>
    <name evidence="2" type="ORF">LLUT_LOCUS3549</name>
</gene>
<feature type="compositionally biased region" description="Polar residues" evidence="1">
    <location>
        <begin position="80"/>
        <end position="94"/>
    </location>
</feature>
<evidence type="ECO:0000313" key="2">
    <source>
        <dbReference type="EMBL" id="CAL0302489.1"/>
    </source>
</evidence>
<comment type="caution">
    <text evidence="2">The sequence shown here is derived from an EMBL/GenBank/DDBJ whole genome shotgun (WGS) entry which is preliminary data.</text>
</comment>
<dbReference type="AlphaFoldDB" id="A0AAV1VZY1"/>